<evidence type="ECO:0000313" key="1">
    <source>
        <dbReference type="EMBL" id="GEC18879.1"/>
    </source>
</evidence>
<gene>
    <name evidence="1" type="ORF">PHY01_11620</name>
</gene>
<keyword evidence="2" id="KW-1185">Reference proteome</keyword>
<dbReference type="EMBL" id="BJNG01000011">
    <property type="protein sequence ID" value="GEC18879.1"/>
    <property type="molecule type" value="Genomic_DNA"/>
</dbReference>
<proteinExistence type="predicted"/>
<organism evidence="1 2">
    <name type="scientific">Pseudonocardia hydrocarbonoxydans</name>
    <dbReference type="NCBI Taxonomy" id="76726"/>
    <lineage>
        <taxon>Bacteria</taxon>
        <taxon>Bacillati</taxon>
        <taxon>Actinomycetota</taxon>
        <taxon>Actinomycetes</taxon>
        <taxon>Pseudonocardiales</taxon>
        <taxon>Pseudonocardiaceae</taxon>
        <taxon>Pseudonocardia</taxon>
    </lineage>
</organism>
<sequence length="245" mass="26110">MRPTSSPGVRSPGVGPPGVGLFARYAHAPNALGFCGPPTGLGRSEDEVRAAARRFSGAWPYLQVLARLTGTADPLDARLVEAYWLGRDLGVDGAEFGAALLEVIGPRAGRYWSHLTPELVGEAAGDHGFHVFGVYPWSRLLGRGADEHPVHVLDGCRIRWGTVLAVDGGVRVASRRLTWDGVALGLGDPAVEHVAATHVQVPVDVGDAVALHWEYLCDRLTADRVHDLEASTVRRLAVTNARVGP</sequence>
<evidence type="ECO:0000313" key="2">
    <source>
        <dbReference type="Proteomes" id="UP000320338"/>
    </source>
</evidence>
<dbReference type="RefSeq" id="WP_141277484.1">
    <property type="nucleotide sequence ID" value="NZ_BAAARZ010000011.1"/>
</dbReference>
<name>A0A4Y3WLZ2_9PSEU</name>
<reference evidence="1 2" key="1">
    <citation type="submission" date="2019-06" db="EMBL/GenBank/DDBJ databases">
        <title>Whole genome shotgun sequence of Pseudonocardia hydrocarbonoxydans NBRC 14498.</title>
        <authorList>
            <person name="Hosoyama A."/>
            <person name="Uohara A."/>
            <person name="Ohji S."/>
            <person name="Ichikawa N."/>
        </authorList>
    </citation>
    <scope>NUCLEOTIDE SEQUENCE [LARGE SCALE GENOMIC DNA]</scope>
    <source>
        <strain evidence="1 2">NBRC 14498</strain>
    </source>
</reference>
<dbReference type="InterPro" id="IPR045660">
    <property type="entry name" value="DUF6390"/>
</dbReference>
<comment type="caution">
    <text evidence="1">The sequence shown here is derived from an EMBL/GenBank/DDBJ whole genome shotgun (WGS) entry which is preliminary data.</text>
</comment>
<dbReference type="Pfam" id="PF19927">
    <property type="entry name" value="DUF6390"/>
    <property type="match status" value="1"/>
</dbReference>
<dbReference type="Proteomes" id="UP000320338">
    <property type="component" value="Unassembled WGS sequence"/>
</dbReference>
<dbReference type="AlphaFoldDB" id="A0A4Y3WLZ2"/>
<dbReference type="OrthoDB" id="2111648at2"/>
<protein>
    <submittedName>
        <fullName evidence="1">Uncharacterized protein</fullName>
    </submittedName>
</protein>
<accession>A0A4Y3WLZ2</accession>